<dbReference type="RefSeq" id="WP_110984760.1">
    <property type="nucleotide sequence ID" value="NZ_CAWNWM010000002.1"/>
</dbReference>
<evidence type="ECO:0000256" key="1">
    <source>
        <dbReference type="SAM" id="Phobius"/>
    </source>
</evidence>
<gene>
    <name evidence="2" type="ORF">C1752_00782</name>
</gene>
<keyword evidence="1" id="KW-0472">Membrane</keyword>
<dbReference type="PANTHER" id="PTHR40076">
    <property type="entry name" value="MEMBRANE PROTEIN-RELATED"/>
    <property type="match status" value="1"/>
</dbReference>
<organism evidence="2 3">
    <name type="scientific">Acaryochloris thomasi RCC1774</name>
    <dbReference type="NCBI Taxonomy" id="1764569"/>
    <lineage>
        <taxon>Bacteria</taxon>
        <taxon>Bacillati</taxon>
        <taxon>Cyanobacteriota</taxon>
        <taxon>Cyanophyceae</taxon>
        <taxon>Acaryochloridales</taxon>
        <taxon>Acaryochloridaceae</taxon>
        <taxon>Acaryochloris</taxon>
        <taxon>Acaryochloris thomasi</taxon>
    </lineage>
</organism>
<proteinExistence type="predicted"/>
<evidence type="ECO:0000313" key="2">
    <source>
        <dbReference type="EMBL" id="PZD74705.1"/>
    </source>
</evidence>
<protein>
    <recommendedName>
        <fullName evidence="4">DUF2189 domain-containing protein</fullName>
    </recommendedName>
</protein>
<dbReference type="AlphaFoldDB" id="A0A2W1JUS6"/>
<dbReference type="PANTHER" id="PTHR40076:SF1">
    <property type="entry name" value="MEMBRANE PROTEIN"/>
    <property type="match status" value="1"/>
</dbReference>
<evidence type="ECO:0008006" key="4">
    <source>
        <dbReference type="Google" id="ProtNLM"/>
    </source>
</evidence>
<feature type="transmembrane region" description="Helical" evidence="1">
    <location>
        <begin position="236"/>
        <end position="257"/>
    </location>
</feature>
<feature type="transmembrane region" description="Helical" evidence="1">
    <location>
        <begin position="71"/>
        <end position="94"/>
    </location>
</feature>
<keyword evidence="1" id="KW-0812">Transmembrane</keyword>
<comment type="caution">
    <text evidence="2">The sequence shown here is derived from an EMBL/GenBank/DDBJ whole genome shotgun (WGS) entry which is preliminary data.</text>
</comment>
<feature type="transmembrane region" description="Helical" evidence="1">
    <location>
        <begin position="115"/>
        <end position="139"/>
    </location>
</feature>
<name>A0A2W1JUS6_9CYAN</name>
<dbReference type="OrthoDB" id="5516623at2"/>
<dbReference type="Proteomes" id="UP000248857">
    <property type="component" value="Unassembled WGS sequence"/>
</dbReference>
<keyword evidence="3" id="KW-1185">Reference proteome</keyword>
<accession>A0A2W1JUS6</accession>
<evidence type="ECO:0000313" key="3">
    <source>
        <dbReference type="Proteomes" id="UP000248857"/>
    </source>
</evidence>
<feature type="transmembrane region" description="Helical" evidence="1">
    <location>
        <begin position="159"/>
        <end position="190"/>
    </location>
</feature>
<reference evidence="2 3" key="1">
    <citation type="journal article" date="2018" name="Sci. Rep.">
        <title>A novel species of the marine cyanobacterium Acaryochloris with a unique pigment content and lifestyle.</title>
        <authorList>
            <person name="Partensky F."/>
            <person name="Six C."/>
            <person name="Ratin M."/>
            <person name="Garczarek L."/>
            <person name="Vaulot D."/>
            <person name="Probert I."/>
            <person name="Calteau A."/>
            <person name="Gourvil P."/>
            <person name="Marie D."/>
            <person name="Grebert T."/>
            <person name="Bouchier C."/>
            <person name="Le Panse S."/>
            <person name="Gachenot M."/>
            <person name="Rodriguez F."/>
            <person name="Garrido J.L."/>
        </authorList>
    </citation>
    <scope>NUCLEOTIDE SEQUENCE [LARGE SCALE GENOMIC DNA]</scope>
    <source>
        <strain evidence="2 3">RCC1774</strain>
    </source>
</reference>
<dbReference type="InterPro" id="IPR010380">
    <property type="entry name" value="DUF975"/>
</dbReference>
<sequence>MNNPNQNDLNAVMQRGYTVDIGGFITRGWEILQEDMGNFIGFTLLMAGLLVAVGIVVLVMFITIIGIPFAILLALLAGPLVIAPLSAGFFVFAFKKIKRQPTEFSDFFKGFQNNNFLPIFLSSLVISLITAVCSAPGQIVNYIAVFSSIGSESYEPSVVLQAISGLLSLVGSIAGACITAFYCFSVPFIVARKMPFWTAMEASRKLVMRQWFGIFLLLIVLTLINIAGLIPCGLGLILTVPLTSCVIAAAYESIVGLPTSDLSQT</sequence>
<keyword evidence="1" id="KW-1133">Transmembrane helix</keyword>
<dbReference type="EMBL" id="PQWO01000002">
    <property type="protein sequence ID" value="PZD74705.1"/>
    <property type="molecule type" value="Genomic_DNA"/>
</dbReference>
<feature type="transmembrane region" description="Helical" evidence="1">
    <location>
        <begin position="211"/>
        <end position="230"/>
    </location>
</feature>
<feature type="transmembrane region" description="Helical" evidence="1">
    <location>
        <begin position="39"/>
        <end position="65"/>
    </location>
</feature>